<accession>A0A642UUK3</accession>
<comment type="caution">
    <text evidence="3">The sequence shown here is derived from an EMBL/GenBank/DDBJ whole genome shotgun (WGS) entry which is preliminary data.</text>
</comment>
<feature type="region of interest" description="Disordered" evidence="2">
    <location>
        <begin position="1"/>
        <end position="48"/>
    </location>
</feature>
<gene>
    <name evidence="3" type="ORF">TRICI_005233</name>
</gene>
<dbReference type="VEuPathDB" id="FungiDB:TRICI_005233"/>
<dbReference type="Proteomes" id="UP000761534">
    <property type="component" value="Unassembled WGS sequence"/>
</dbReference>
<evidence type="ECO:0000313" key="4">
    <source>
        <dbReference type="Proteomes" id="UP000761534"/>
    </source>
</evidence>
<sequence>MSSFLSSSPMRDATTPEKDGSRVTPTRRTARPMDDRSSPLRLRQNRNAQFQEHLRRRREVSALKARGGAEAMSDEYLRLDYENTIAALEREAERHSATLDADNDYCHGGWEQQDTVKTEQDFLEELLKRDQEEIEALTAQLEDPQQLHVLTENLTLDHDNDVDMEMS</sequence>
<name>A0A642UUK3_9ASCO</name>
<keyword evidence="1" id="KW-0175">Coiled coil</keyword>
<proteinExistence type="predicted"/>
<evidence type="ECO:0000256" key="1">
    <source>
        <dbReference type="SAM" id="Coils"/>
    </source>
</evidence>
<reference evidence="3" key="1">
    <citation type="journal article" date="2019" name="G3 (Bethesda)">
        <title>Genome Assemblies of Two Rare Opportunistic Yeast Pathogens: Diutina rugosa (syn. Candida rugosa) and Trichomonascus ciferrii (syn. Candida ciferrii).</title>
        <authorList>
            <person name="Mixao V."/>
            <person name="Saus E."/>
            <person name="Hansen A.P."/>
            <person name="Lass-Florl C."/>
            <person name="Gabaldon T."/>
        </authorList>
    </citation>
    <scope>NUCLEOTIDE SEQUENCE</scope>
    <source>
        <strain evidence="3">CBS 4856</strain>
    </source>
</reference>
<dbReference type="AlphaFoldDB" id="A0A642UUK3"/>
<feature type="coiled-coil region" evidence="1">
    <location>
        <begin position="78"/>
        <end position="140"/>
    </location>
</feature>
<evidence type="ECO:0000256" key="2">
    <source>
        <dbReference type="SAM" id="MobiDB-lite"/>
    </source>
</evidence>
<dbReference type="EMBL" id="SWFS01000408">
    <property type="protein sequence ID" value="KAA8905776.1"/>
    <property type="molecule type" value="Genomic_DNA"/>
</dbReference>
<keyword evidence="4" id="KW-1185">Reference proteome</keyword>
<evidence type="ECO:0000313" key="3">
    <source>
        <dbReference type="EMBL" id="KAA8905776.1"/>
    </source>
</evidence>
<organism evidence="3 4">
    <name type="scientific">Trichomonascus ciferrii</name>
    <dbReference type="NCBI Taxonomy" id="44093"/>
    <lineage>
        <taxon>Eukaryota</taxon>
        <taxon>Fungi</taxon>
        <taxon>Dikarya</taxon>
        <taxon>Ascomycota</taxon>
        <taxon>Saccharomycotina</taxon>
        <taxon>Dipodascomycetes</taxon>
        <taxon>Dipodascales</taxon>
        <taxon>Trichomonascaceae</taxon>
        <taxon>Trichomonascus</taxon>
        <taxon>Trichomonascus ciferrii complex</taxon>
    </lineage>
</organism>
<protein>
    <submittedName>
        <fullName evidence="3">Uncharacterized protein</fullName>
    </submittedName>
</protein>